<protein>
    <submittedName>
        <fullName evidence="2">Uncharacterized protein</fullName>
    </submittedName>
</protein>
<evidence type="ECO:0000256" key="1">
    <source>
        <dbReference type="SAM" id="Phobius"/>
    </source>
</evidence>
<evidence type="ECO:0000313" key="3">
    <source>
        <dbReference type="Proteomes" id="UP000276133"/>
    </source>
</evidence>
<dbReference type="AlphaFoldDB" id="A0A3M7QZP9"/>
<keyword evidence="3" id="KW-1185">Reference proteome</keyword>
<accession>A0A3M7QZP9</accession>
<reference evidence="2 3" key="1">
    <citation type="journal article" date="2018" name="Sci. Rep.">
        <title>Genomic signatures of local adaptation to the degree of environmental predictability in rotifers.</title>
        <authorList>
            <person name="Franch-Gras L."/>
            <person name="Hahn C."/>
            <person name="Garcia-Roger E.M."/>
            <person name="Carmona M.J."/>
            <person name="Serra M."/>
            <person name="Gomez A."/>
        </authorList>
    </citation>
    <scope>NUCLEOTIDE SEQUENCE [LARGE SCALE GENOMIC DNA]</scope>
    <source>
        <strain evidence="2">HYR1</strain>
    </source>
</reference>
<evidence type="ECO:0000313" key="2">
    <source>
        <dbReference type="EMBL" id="RNA16699.1"/>
    </source>
</evidence>
<name>A0A3M7QZP9_BRAPC</name>
<feature type="transmembrane region" description="Helical" evidence="1">
    <location>
        <begin position="42"/>
        <end position="61"/>
    </location>
</feature>
<keyword evidence="1" id="KW-1133">Transmembrane helix</keyword>
<organism evidence="2 3">
    <name type="scientific">Brachionus plicatilis</name>
    <name type="common">Marine rotifer</name>
    <name type="synonym">Brachionus muelleri</name>
    <dbReference type="NCBI Taxonomy" id="10195"/>
    <lineage>
        <taxon>Eukaryota</taxon>
        <taxon>Metazoa</taxon>
        <taxon>Spiralia</taxon>
        <taxon>Gnathifera</taxon>
        <taxon>Rotifera</taxon>
        <taxon>Eurotatoria</taxon>
        <taxon>Monogononta</taxon>
        <taxon>Pseudotrocha</taxon>
        <taxon>Ploima</taxon>
        <taxon>Brachionidae</taxon>
        <taxon>Brachionus</taxon>
    </lineage>
</organism>
<comment type="caution">
    <text evidence="2">The sequence shown here is derived from an EMBL/GenBank/DDBJ whole genome shotgun (WGS) entry which is preliminary data.</text>
</comment>
<dbReference type="EMBL" id="REGN01004651">
    <property type="protein sequence ID" value="RNA16699.1"/>
    <property type="molecule type" value="Genomic_DNA"/>
</dbReference>
<proteinExistence type="predicted"/>
<keyword evidence="1" id="KW-0812">Transmembrane</keyword>
<keyword evidence="1" id="KW-0472">Membrane</keyword>
<dbReference type="Proteomes" id="UP000276133">
    <property type="component" value="Unassembled WGS sequence"/>
</dbReference>
<sequence>MVGNKWHIINGEDKLPCISIFNVFLKTYSSVFTLKKLNPPKIYLFKIIQYFIIVYLTQICTETLRNKLFISILADLNMETSYIII</sequence>
<gene>
    <name evidence="2" type="ORF">BpHYR1_051617</name>
</gene>